<dbReference type="EMBL" id="JAJSOW010000101">
    <property type="protein sequence ID" value="KAI9182201.1"/>
    <property type="molecule type" value="Genomic_DNA"/>
</dbReference>
<protein>
    <submittedName>
        <fullName evidence="2">Uncharacterized protein</fullName>
    </submittedName>
</protein>
<accession>A0AAD5J0U2</accession>
<comment type="caution">
    <text evidence="2">The sequence shown here is derived from an EMBL/GenBank/DDBJ whole genome shotgun (WGS) entry which is preliminary data.</text>
</comment>
<reference evidence="2" key="1">
    <citation type="journal article" date="2022" name="Plant J.">
        <title>Strategies of tolerance reflected in two North American maple genomes.</title>
        <authorList>
            <person name="McEvoy S.L."/>
            <person name="Sezen U.U."/>
            <person name="Trouern-Trend A."/>
            <person name="McMahon S.M."/>
            <person name="Schaberg P.G."/>
            <person name="Yang J."/>
            <person name="Wegrzyn J.L."/>
            <person name="Swenson N.G."/>
        </authorList>
    </citation>
    <scope>NUCLEOTIDE SEQUENCE</scope>
    <source>
        <strain evidence="2">91603</strain>
    </source>
</reference>
<gene>
    <name evidence="2" type="ORF">LWI28_023076</name>
</gene>
<feature type="region of interest" description="Disordered" evidence="1">
    <location>
        <begin position="35"/>
        <end position="82"/>
    </location>
</feature>
<feature type="compositionally biased region" description="Low complexity" evidence="1">
    <location>
        <begin position="58"/>
        <end position="80"/>
    </location>
</feature>
<keyword evidence="3" id="KW-1185">Reference proteome</keyword>
<reference evidence="2" key="2">
    <citation type="submission" date="2023-02" db="EMBL/GenBank/DDBJ databases">
        <authorList>
            <person name="Swenson N.G."/>
            <person name="Wegrzyn J.L."/>
            <person name="Mcevoy S.L."/>
        </authorList>
    </citation>
    <scope>NUCLEOTIDE SEQUENCE</scope>
    <source>
        <strain evidence="2">91603</strain>
        <tissue evidence="2">Leaf</tissue>
    </source>
</reference>
<dbReference type="AlphaFoldDB" id="A0AAD5J0U2"/>
<proteinExistence type="predicted"/>
<dbReference type="Proteomes" id="UP001064489">
    <property type="component" value="Chromosome 4"/>
</dbReference>
<name>A0AAD5J0U2_ACENE</name>
<sequence length="138" mass="15889">MDLLKARIDRKMEQKMETLSKDICRMLVEHLNGGTMNRNSRVERPRDFPRGRTDEIMSSGKSSTSTTTTKDSGRTTTTWSPCMDNIIETPKTEVERKEIDEQINKTLYGSSKITRRLSVFKESCPSTNENKKHEEKAD</sequence>
<feature type="compositionally biased region" description="Basic and acidic residues" evidence="1">
    <location>
        <begin position="40"/>
        <end position="55"/>
    </location>
</feature>
<organism evidence="2 3">
    <name type="scientific">Acer negundo</name>
    <name type="common">Box elder</name>
    <dbReference type="NCBI Taxonomy" id="4023"/>
    <lineage>
        <taxon>Eukaryota</taxon>
        <taxon>Viridiplantae</taxon>
        <taxon>Streptophyta</taxon>
        <taxon>Embryophyta</taxon>
        <taxon>Tracheophyta</taxon>
        <taxon>Spermatophyta</taxon>
        <taxon>Magnoliopsida</taxon>
        <taxon>eudicotyledons</taxon>
        <taxon>Gunneridae</taxon>
        <taxon>Pentapetalae</taxon>
        <taxon>rosids</taxon>
        <taxon>malvids</taxon>
        <taxon>Sapindales</taxon>
        <taxon>Sapindaceae</taxon>
        <taxon>Hippocastanoideae</taxon>
        <taxon>Acereae</taxon>
        <taxon>Acer</taxon>
    </lineage>
</organism>
<evidence type="ECO:0000313" key="3">
    <source>
        <dbReference type="Proteomes" id="UP001064489"/>
    </source>
</evidence>
<evidence type="ECO:0000313" key="2">
    <source>
        <dbReference type="EMBL" id="KAI9182201.1"/>
    </source>
</evidence>
<evidence type="ECO:0000256" key="1">
    <source>
        <dbReference type="SAM" id="MobiDB-lite"/>
    </source>
</evidence>